<feature type="transmembrane region" description="Helical" evidence="4">
    <location>
        <begin position="104"/>
        <end position="123"/>
    </location>
</feature>
<evidence type="ECO:0000313" key="6">
    <source>
        <dbReference type="EMBL" id="MCJ2182882.1"/>
    </source>
</evidence>
<dbReference type="Gene3D" id="1.20.1250.20">
    <property type="entry name" value="MFS general substrate transporter like domains"/>
    <property type="match status" value="1"/>
</dbReference>
<feature type="transmembrane region" description="Helical" evidence="4">
    <location>
        <begin position="161"/>
        <end position="188"/>
    </location>
</feature>
<evidence type="ECO:0000256" key="2">
    <source>
        <dbReference type="ARBA" id="ARBA00022989"/>
    </source>
</evidence>
<protein>
    <submittedName>
        <fullName evidence="6">MFS transporter</fullName>
    </submittedName>
</protein>
<evidence type="ECO:0000256" key="4">
    <source>
        <dbReference type="SAM" id="Phobius"/>
    </source>
</evidence>
<name>A0ABT0BCY4_9SPHN</name>
<feature type="domain" description="Major facilitator superfamily (MFS) profile" evidence="5">
    <location>
        <begin position="36"/>
        <end position="427"/>
    </location>
</feature>
<sequence length="428" mass="44227">MGEVRSSVRVESSAARLSEGLPQGLAAGARGSAAGLVFAGLIGNMLSVTPSVIATFGLFLVPIATEFGWPRSLVSGALAVALLGNAFGSAPAGRLADRYGSRRVILVGNTLLAASIAGLALVFPNPVLFYLQFAVVGVIGALASNMVIAKLLADSFDDRRGLLIGVAGGIGNGLGSALLPILAALLLGAYTWRVAYGGLALVTFLVGFPILYAFIKTPPLERAEQEGATAEGPGLREALRSPIFWLLATSLPIGGGCLQALFATIEPSLVDRGLSLDAATSVLSVFALTCAIWEPTVGLLLDRTWRPRLLAPCYASGVTGLLLLVFAKAFWALMLSGVLLGLGLGAEFSALAFLLSRYFGRHALGAISGVMFALALLVSALATVALNICFDATGSYFTGLLLIVPLLAWNSVAMLVLPSYTFLPESDG</sequence>
<feature type="transmembrane region" description="Helical" evidence="4">
    <location>
        <begin position="363"/>
        <end position="388"/>
    </location>
</feature>
<feature type="transmembrane region" description="Helical" evidence="4">
    <location>
        <begin position="73"/>
        <end position="92"/>
    </location>
</feature>
<dbReference type="SUPFAM" id="SSF103473">
    <property type="entry name" value="MFS general substrate transporter"/>
    <property type="match status" value="1"/>
</dbReference>
<dbReference type="InterPro" id="IPR011701">
    <property type="entry name" value="MFS"/>
</dbReference>
<dbReference type="RefSeq" id="WP_244019596.1">
    <property type="nucleotide sequence ID" value="NZ_JALHLF010000028.1"/>
</dbReference>
<proteinExistence type="predicted"/>
<organism evidence="6 7">
    <name type="scientific">Novosphingobium organovorum</name>
    <dbReference type="NCBI Taxonomy" id="2930092"/>
    <lineage>
        <taxon>Bacteria</taxon>
        <taxon>Pseudomonadati</taxon>
        <taxon>Pseudomonadota</taxon>
        <taxon>Alphaproteobacteria</taxon>
        <taxon>Sphingomonadales</taxon>
        <taxon>Sphingomonadaceae</taxon>
        <taxon>Novosphingobium</taxon>
    </lineage>
</organism>
<keyword evidence="2 4" id="KW-1133">Transmembrane helix</keyword>
<evidence type="ECO:0000313" key="7">
    <source>
        <dbReference type="Proteomes" id="UP001162881"/>
    </source>
</evidence>
<evidence type="ECO:0000256" key="3">
    <source>
        <dbReference type="ARBA" id="ARBA00023136"/>
    </source>
</evidence>
<feature type="transmembrane region" description="Helical" evidence="4">
    <location>
        <begin position="243"/>
        <end position="262"/>
    </location>
</feature>
<dbReference type="PANTHER" id="PTHR11360:SF284">
    <property type="entry name" value="EG:103B4.3 PROTEIN-RELATED"/>
    <property type="match status" value="1"/>
</dbReference>
<keyword evidence="3 4" id="KW-0472">Membrane</keyword>
<dbReference type="InterPro" id="IPR050327">
    <property type="entry name" value="Proton-linked_MCT"/>
</dbReference>
<dbReference type="InterPro" id="IPR036259">
    <property type="entry name" value="MFS_trans_sf"/>
</dbReference>
<dbReference type="PROSITE" id="PS50850">
    <property type="entry name" value="MFS"/>
    <property type="match status" value="1"/>
</dbReference>
<feature type="transmembrane region" description="Helical" evidence="4">
    <location>
        <begin position="313"/>
        <end position="331"/>
    </location>
</feature>
<feature type="transmembrane region" description="Helical" evidence="4">
    <location>
        <begin position="337"/>
        <end position="356"/>
    </location>
</feature>
<dbReference type="PANTHER" id="PTHR11360">
    <property type="entry name" value="MONOCARBOXYLATE TRANSPORTER"/>
    <property type="match status" value="1"/>
</dbReference>
<dbReference type="InterPro" id="IPR020846">
    <property type="entry name" value="MFS_dom"/>
</dbReference>
<feature type="transmembrane region" description="Helical" evidence="4">
    <location>
        <begin position="129"/>
        <end position="149"/>
    </location>
</feature>
<gene>
    <name evidence="6" type="ORF">MTR62_09285</name>
</gene>
<evidence type="ECO:0000256" key="1">
    <source>
        <dbReference type="ARBA" id="ARBA00022692"/>
    </source>
</evidence>
<reference evidence="6" key="1">
    <citation type="submission" date="2022-03" db="EMBL/GenBank/DDBJ databases">
        <title>Identification of a novel bacterium isolated from mangrove sediments.</title>
        <authorList>
            <person name="Pan X."/>
        </authorList>
    </citation>
    <scope>NUCLEOTIDE SEQUENCE</scope>
    <source>
        <strain evidence="6">B1949</strain>
    </source>
</reference>
<feature type="transmembrane region" description="Helical" evidence="4">
    <location>
        <begin position="194"/>
        <end position="215"/>
    </location>
</feature>
<keyword evidence="7" id="KW-1185">Reference proteome</keyword>
<accession>A0ABT0BCY4</accession>
<comment type="caution">
    <text evidence="6">The sequence shown here is derived from an EMBL/GenBank/DDBJ whole genome shotgun (WGS) entry which is preliminary data.</text>
</comment>
<dbReference type="Pfam" id="PF07690">
    <property type="entry name" value="MFS_1"/>
    <property type="match status" value="1"/>
</dbReference>
<keyword evidence="1 4" id="KW-0812">Transmembrane</keyword>
<feature type="transmembrane region" description="Helical" evidence="4">
    <location>
        <begin position="282"/>
        <end position="301"/>
    </location>
</feature>
<feature type="transmembrane region" description="Helical" evidence="4">
    <location>
        <begin position="400"/>
        <end position="423"/>
    </location>
</feature>
<dbReference type="Proteomes" id="UP001162881">
    <property type="component" value="Unassembled WGS sequence"/>
</dbReference>
<dbReference type="EMBL" id="JALHLF010000028">
    <property type="protein sequence ID" value="MCJ2182882.1"/>
    <property type="molecule type" value="Genomic_DNA"/>
</dbReference>
<evidence type="ECO:0000259" key="5">
    <source>
        <dbReference type="PROSITE" id="PS50850"/>
    </source>
</evidence>
<feature type="transmembrane region" description="Helical" evidence="4">
    <location>
        <begin position="36"/>
        <end position="61"/>
    </location>
</feature>